<reference evidence="3 4" key="1">
    <citation type="submission" date="2023-05" db="EMBL/GenBank/DDBJ databases">
        <title>Novel species of genus Flectobacillus isolated from stream in China.</title>
        <authorList>
            <person name="Lu H."/>
        </authorList>
    </citation>
    <scope>NUCLEOTIDE SEQUENCE [LARGE SCALE GENOMIC DNA]</scope>
    <source>
        <strain evidence="3 4">DC10W</strain>
    </source>
</reference>
<feature type="domain" description="Glycosyl transferase family 1" evidence="1">
    <location>
        <begin position="187"/>
        <end position="322"/>
    </location>
</feature>
<dbReference type="Pfam" id="PF00534">
    <property type="entry name" value="Glycos_transf_1"/>
    <property type="match status" value="1"/>
</dbReference>
<gene>
    <name evidence="3" type="ORF">QM480_23870</name>
</gene>
<dbReference type="Proteomes" id="UP001236569">
    <property type="component" value="Unassembled WGS sequence"/>
</dbReference>
<evidence type="ECO:0000313" key="3">
    <source>
        <dbReference type="EMBL" id="MDI9867402.1"/>
    </source>
</evidence>
<dbReference type="RefSeq" id="WP_283372057.1">
    <property type="nucleotide sequence ID" value="NZ_JASHID010000029.1"/>
</dbReference>
<dbReference type="InterPro" id="IPR001296">
    <property type="entry name" value="Glyco_trans_1"/>
</dbReference>
<evidence type="ECO:0000313" key="4">
    <source>
        <dbReference type="Proteomes" id="UP001236569"/>
    </source>
</evidence>
<dbReference type="SUPFAM" id="SSF53756">
    <property type="entry name" value="UDP-Glycosyltransferase/glycogen phosphorylase"/>
    <property type="match status" value="1"/>
</dbReference>
<dbReference type="Pfam" id="PF09314">
    <property type="entry name" value="DUF1972"/>
    <property type="match status" value="1"/>
</dbReference>
<evidence type="ECO:0000259" key="1">
    <source>
        <dbReference type="Pfam" id="PF00534"/>
    </source>
</evidence>
<accession>A0ABT6YVC3</accession>
<evidence type="ECO:0000259" key="2">
    <source>
        <dbReference type="Pfam" id="PF09314"/>
    </source>
</evidence>
<dbReference type="Gene3D" id="3.40.50.2000">
    <property type="entry name" value="Glycogen Phosphorylase B"/>
    <property type="match status" value="2"/>
</dbReference>
<protein>
    <submittedName>
        <fullName evidence="3">DUF1972 domain-containing protein</fullName>
    </submittedName>
</protein>
<proteinExistence type="predicted"/>
<sequence>MNKVKLAIVGIRGLPNNYGGFETLADYLVEHLSTEMEITVYCSSKDMDSRLSEYKGAKLKYIPITSHGGLGIFYDSISLIQAVFQNDKVLFLGFGAGFVIPFLKFYKSKIILNIGGLDWKRNKWSPRTRKIIKKAEELLINNSGQIISDNIGIQNYILNEYGCTSTLIAYGGDQAIKKTITEDAIQKYPFLQSKYAFSVIRIQKDNNIDMMLDAFVNQSKLPFVMVGNWKNSPYGIETKEKYSNNKNLILLDAIYDRDILDTLRSNCTIYIHGHSAGGTNPSLAEAMYLSLPVFAFASGYNEYTSHHKALYFNSSEELASLVNDYDSFDLDKMGKDLFEVADKHYRWKVISNQYKDIINNK</sequence>
<organism evidence="3 4">
    <name type="scientific">Flectobacillus longus</name>
    <dbReference type="NCBI Taxonomy" id="2984207"/>
    <lineage>
        <taxon>Bacteria</taxon>
        <taxon>Pseudomonadati</taxon>
        <taxon>Bacteroidota</taxon>
        <taxon>Cytophagia</taxon>
        <taxon>Cytophagales</taxon>
        <taxon>Flectobacillaceae</taxon>
        <taxon>Flectobacillus</taxon>
    </lineage>
</organism>
<dbReference type="InterPro" id="IPR015393">
    <property type="entry name" value="DUF1972"/>
</dbReference>
<name>A0ABT6YVC3_9BACT</name>
<comment type="caution">
    <text evidence="3">The sequence shown here is derived from an EMBL/GenBank/DDBJ whole genome shotgun (WGS) entry which is preliminary data.</text>
</comment>
<keyword evidence="4" id="KW-1185">Reference proteome</keyword>
<feature type="domain" description="DUF1972" evidence="2">
    <location>
        <begin position="6"/>
        <end position="173"/>
    </location>
</feature>
<dbReference type="EMBL" id="JASHID010000029">
    <property type="protein sequence ID" value="MDI9867402.1"/>
    <property type="molecule type" value="Genomic_DNA"/>
</dbReference>